<evidence type="ECO:0000256" key="1">
    <source>
        <dbReference type="ARBA" id="ARBA00004127"/>
    </source>
</evidence>
<comment type="subcellular location">
    <subcellularLocation>
        <location evidence="1">Endomembrane system</location>
        <topology evidence="1">Multi-pass membrane protein</topology>
    </subcellularLocation>
</comment>
<dbReference type="SMART" id="SM00752">
    <property type="entry name" value="HTTM"/>
    <property type="match status" value="1"/>
</dbReference>
<feature type="transmembrane region" description="Helical" evidence="6">
    <location>
        <begin position="226"/>
        <end position="246"/>
    </location>
</feature>
<feature type="compositionally biased region" description="Pro residues" evidence="5">
    <location>
        <begin position="1"/>
        <end position="20"/>
    </location>
</feature>
<keyword evidence="2 6" id="KW-0812">Transmembrane</keyword>
<protein>
    <submittedName>
        <fullName evidence="8">HTTM domain-containing protein</fullName>
    </submittedName>
</protein>
<proteinExistence type="predicted"/>
<feature type="transmembrane region" description="Helical" evidence="6">
    <location>
        <begin position="402"/>
        <end position="421"/>
    </location>
</feature>
<dbReference type="PANTHER" id="PTHR39535:SF2">
    <property type="entry name" value="HTTM DOMAIN-CONTAINING PROTEIN"/>
    <property type="match status" value="1"/>
</dbReference>
<evidence type="ECO:0000313" key="9">
    <source>
        <dbReference type="Proteomes" id="UP000659767"/>
    </source>
</evidence>
<keyword evidence="3 6" id="KW-1133">Transmembrane helix</keyword>
<accession>A0ABQ2T6U2</accession>
<feature type="transmembrane region" description="Helical" evidence="6">
    <location>
        <begin position="344"/>
        <end position="366"/>
    </location>
</feature>
<organism evidence="8 9">
    <name type="scientific">Streptomyces badius</name>
    <dbReference type="NCBI Taxonomy" id="1941"/>
    <lineage>
        <taxon>Bacteria</taxon>
        <taxon>Bacillati</taxon>
        <taxon>Actinomycetota</taxon>
        <taxon>Actinomycetes</taxon>
        <taxon>Kitasatosporales</taxon>
        <taxon>Streptomycetaceae</taxon>
        <taxon>Streptomyces</taxon>
    </lineage>
</organism>
<feature type="region of interest" description="Disordered" evidence="5">
    <location>
        <begin position="434"/>
        <end position="485"/>
    </location>
</feature>
<dbReference type="InterPro" id="IPR052964">
    <property type="entry name" value="Sporulation_signal_mat"/>
</dbReference>
<dbReference type="Proteomes" id="UP000659767">
    <property type="component" value="Unassembled WGS sequence"/>
</dbReference>
<feature type="transmembrane region" description="Helical" evidence="6">
    <location>
        <begin position="283"/>
        <end position="310"/>
    </location>
</feature>
<feature type="compositionally biased region" description="Gly residues" evidence="5">
    <location>
        <begin position="475"/>
        <end position="485"/>
    </location>
</feature>
<evidence type="ECO:0000313" key="8">
    <source>
        <dbReference type="EMBL" id="GGS52727.1"/>
    </source>
</evidence>
<feature type="region of interest" description="Disordered" evidence="5">
    <location>
        <begin position="1"/>
        <end position="63"/>
    </location>
</feature>
<feature type="transmembrane region" description="Helical" evidence="6">
    <location>
        <begin position="252"/>
        <end position="271"/>
    </location>
</feature>
<evidence type="ECO:0000256" key="2">
    <source>
        <dbReference type="ARBA" id="ARBA00022692"/>
    </source>
</evidence>
<comment type="caution">
    <text evidence="8">The sequence shown here is derived from an EMBL/GenBank/DDBJ whole genome shotgun (WGS) entry which is preliminary data.</text>
</comment>
<dbReference type="RefSeq" id="WP_199888307.1">
    <property type="nucleotide sequence ID" value="NZ_BMSZ01000007.1"/>
</dbReference>
<gene>
    <name evidence="8" type="ORF">GCM10010253_28750</name>
</gene>
<evidence type="ECO:0000256" key="5">
    <source>
        <dbReference type="SAM" id="MobiDB-lite"/>
    </source>
</evidence>
<evidence type="ECO:0000256" key="6">
    <source>
        <dbReference type="SAM" id="Phobius"/>
    </source>
</evidence>
<feature type="transmembrane region" description="Helical" evidence="6">
    <location>
        <begin position="135"/>
        <end position="155"/>
    </location>
</feature>
<feature type="domain" description="HTTM-like" evidence="7">
    <location>
        <begin position="70"/>
        <end position="415"/>
    </location>
</feature>
<evidence type="ECO:0000256" key="3">
    <source>
        <dbReference type="ARBA" id="ARBA00022989"/>
    </source>
</evidence>
<evidence type="ECO:0000259" key="7">
    <source>
        <dbReference type="SMART" id="SM00752"/>
    </source>
</evidence>
<dbReference type="PANTHER" id="PTHR39535">
    <property type="entry name" value="SPORULATION-DELAYING PROTEIN SDPB"/>
    <property type="match status" value="1"/>
</dbReference>
<keyword evidence="9" id="KW-1185">Reference proteome</keyword>
<reference evidence="9" key="1">
    <citation type="journal article" date="2019" name="Int. J. Syst. Evol. Microbiol.">
        <title>The Global Catalogue of Microorganisms (GCM) 10K type strain sequencing project: providing services to taxonomists for standard genome sequencing and annotation.</title>
        <authorList>
            <consortium name="The Broad Institute Genomics Platform"/>
            <consortium name="The Broad Institute Genome Sequencing Center for Infectious Disease"/>
            <person name="Wu L."/>
            <person name="Ma J."/>
        </authorList>
    </citation>
    <scope>NUCLEOTIDE SEQUENCE [LARGE SCALE GENOMIC DNA]</scope>
    <source>
        <strain evidence="9">JCM 4350</strain>
    </source>
</reference>
<dbReference type="EMBL" id="BMSZ01000007">
    <property type="protein sequence ID" value="GGS52727.1"/>
    <property type="molecule type" value="Genomic_DNA"/>
</dbReference>
<name>A0ABQ2T6U2_STRBA</name>
<sequence length="485" mass="52455">MTIPSPQSPQDPAPQGPAPQDPVSQDAAPRKPAPLPAGPRLTGPQFAGPRAPRPGSPGGGLARGLQRVTASALGPYQSAVVRIGFAATYLFFLLRELPHRHELYGPDSPWHWDLARQLTEGNRAFSVLMWTDSTVWFEAVYVLTLLSAAALMLGWRTRTMSVLFMVGVLSVQNRSIFMGDGGDNVVHLMAIYLVLTRCAQVWSLDARRAARNARRAAEGLPPLRDIVGPVLWVVLGHVLVTATVMGGLGGTWWLPTLLWILWLSAAAWWVVNRYAPQSEPRTLLDVLANLTHNATLAVIMAEVCLIYATAGWYKIQGSRWQDGTALYYPLNLDYFTPWPALSDILGASGLMVMVLTYGTVIVQVAFPFTLFNRRVKNVLLIVMIGEHAGIALLLGLPFFSMAMIAADAVFLPTAFLVWLGTRATIGRRRLLSRLPGRSRTQGNTGTPARADGTDGRPADGPARGGHGGTEEPRLQGGGGGHTLVG</sequence>
<dbReference type="InterPro" id="IPR011020">
    <property type="entry name" value="HTTM-like"/>
</dbReference>
<evidence type="ECO:0000256" key="4">
    <source>
        <dbReference type="ARBA" id="ARBA00023136"/>
    </source>
</evidence>
<feature type="transmembrane region" description="Helical" evidence="6">
    <location>
        <begin position="378"/>
        <end position="396"/>
    </location>
</feature>
<keyword evidence="4 6" id="KW-0472">Membrane</keyword>